<evidence type="ECO:0000313" key="2">
    <source>
        <dbReference type="EMBL" id="KAF2397764.1"/>
    </source>
</evidence>
<accession>A0A6G1HPC6</accession>
<dbReference type="EMBL" id="ML996702">
    <property type="protein sequence ID" value="KAF2397764.1"/>
    <property type="molecule type" value="Genomic_DNA"/>
</dbReference>
<dbReference type="AlphaFoldDB" id="A0A6G1HPC6"/>
<feature type="region of interest" description="Disordered" evidence="1">
    <location>
        <begin position="36"/>
        <end position="62"/>
    </location>
</feature>
<sequence length="62" mass="6774">MRLPVIANDRFLGEGDHHIKDMDGSALMVTRAVAREGHGGDAERQSAGSISDREDVGRIDKR</sequence>
<gene>
    <name evidence="2" type="ORF">EJ06DRAFT_137727</name>
</gene>
<protein>
    <submittedName>
        <fullName evidence="2">Uncharacterized protein</fullName>
    </submittedName>
</protein>
<reference evidence="2" key="1">
    <citation type="journal article" date="2020" name="Stud. Mycol.">
        <title>101 Dothideomycetes genomes: a test case for predicting lifestyles and emergence of pathogens.</title>
        <authorList>
            <person name="Haridas S."/>
            <person name="Albert R."/>
            <person name="Binder M."/>
            <person name="Bloem J."/>
            <person name="Labutti K."/>
            <person name="Salamov A."/>
            <person name="Andreopoulos B."/>
            <person name="Baker S."/>
            <person name="Barry K."/>
            <person name="Bills G."/>
            <person name="Bluhm B."/>
            <person name="Cannon C."/>
            <person name="Castanera R."/>
            <person name="Culley D."/>
            <person name="Daum C."/>
            <person name="Ezra D."/>
            <person name="Gonzalez J."/>
            <person name="Henrissat B."/>
            <person name="Kuo A."/>
            <person name="Liang C."/>
            <person name="Lipzen A."/>
            <person name="Lutzoni F."/>
            <person name="Magnuson J."/>
            <person name="Mondo S."/>
            <person name="Nolan M."/>
            <person name="Ohm R."/>
            <person name="Pangilinan J."/>
            <person name="Park H.-J."/>
            <person name="Ramirez L."/>
            <person name="Alfaro M."/>
            <person name="Sun H."/>
            <person name="Tritt A."/>
            <person name="Yoshinaga Y."/>
            <person name="Zwiers L.-H."/>
            <person name="Turgeon B."/>
            <person name="Goodwin S."/>
            <person name="Spatafora J."/>
            <person name="Crous P."/>
            <person name="Grigoriev I."/>
        </authorList>
    </citation>
    <scope>NUCLEOTIDE SEQUENCE</scope>
    <source>
        <strain evidence="2">CBS 262.69</strain>
    </source>
</reference>
<proteinExistence type="predicted"/>
<dbReference type="Proteomes" id="UP000799640">
    <property type="component" value="Unassembled WGS sequence"/>
</dbReference>
<feature type="compositionally biased region" description="Basic and acidic residues" evidence="1">
    <location>
        <begin position="51"/>
        <end position="62"/>
    </location>
</feature>
<organism evidence="2 3">
    <name type="scientific">Trichodelitschia bisporula</name>
    <dbReference type="NCBI Taxonomy" id="703511"/>
    <lineage>
        <taxon>Eukaryota</taxon>
        <taxon>Fungi</taxon>
        <taxon>Dikarya</taxon>
        <taxon>Ascomycota</taxon>
        <taxon>Pezizomycotina</taxon>
        <taxon>Dothideomycetes</taxon>
        <taxon>Dothideomycetes incertae sedis</taxon>
        <taxon>Phaeotrichales</taxon>
        <taxon>Phaeotrichaceae</taxon>
        <taxon>Trichodelitschia</taxon>
    </lineage>
</organism>
<evidence type="ECO:0000313" key="3">
    <source>
        <dbReference type="Proteomes" id="UP000799640"/>
    </source>
</evidence>
<keyword evidence="3" id="KW-1185">Reference proteome</keyword>
<evidence type="ECO:0000256" key="1">
    <source>
        <dbReference type="SAM" id="MobiDB-lite"/>
    </source>
</evidence>
<name>A0A6G1HPC6_9PEZI</name>